<proteinExistence type="predicted"/>
<keyword evidence="2" id="KW-0732">Signal</keyword>
<dbReference type="InterPro" id="IPR050287">
    <property type="entry name" value="MTA/SAH_deaminase"/>
</dbReference>
<sequence>MKKYITVLGLALLTLGLKAQNQAPAQPQTKPIALVGGTIHVGDGKIIQNGTVVFDKGLITAIGDASVNFDKGATEVINVAGKSVYPSIIAPSALAGLVEIASVRATLDNRETGEFNPHVRALIAHNTDSEVIPTIRGNGILIGQSTPEGGIISGTSAIMEYDGWNWEDAALKKDDGIWLNYPALVSRQFSFEEMKFAIKKNEKYVEQKNELEQIFSEALAYSEISNPNPKNARLDALKGLYDGSKQLFIRVNYGKEIVEAVKLAQKYKIQKIVVVGGEEAELAIDFLKENNIPVIVNGTHRLPNTADEDVWNPYKLPGILSKAGLTVGMYYTEEFWRTRNLPFVAGTAAAFGMAQEDALKMITLNNAKILGIDKQVGSLEVGKHATIVVSAGDILDMRTSKVEQAFIRGKKINLDDKQKRLYNKYVGKYGLTEK</sequence>
<reference evidence="5" key="1">
    <citation type="journal article" date="2019" name="Int. J. Syst. Evol. Microbiol.">
        <title>The Global Catalogue of Microorganisms (GCM) 10K type strain sequencing project: providing services to taxonomists for standard genome sequencing and annotation.</title>
        <authorList>
            <consortium name="The Broad Institute Genomics Platform"/>
            <consortium name="The Broad Institute Genome Sequencing Center for Infectious Disease"/>
            <person name="Wu L."/>
            <person name="Ma J."/>
        </authorList>
    </citation>
    <scope>NUCLEOTIDE SEQUENCE [LARGE SCALE GENOMIC DNA]</scope>
    <source>
        <strain evidence="5">KCTC 52344</strain>
    </source>
</reference>
<dbReference type="PANTHER" id="PTHR43794:SF11">
    <property type="entry name" value="AMIDOHYDROLASE-RELATED DOMAIN-CONTAINING PROTEIN"/>
    <property type="match status" value="1"/>
</dbReference>
<feature type="domain" description="Amidohydrolase-related" evidence="3">
    <location>
        <begin position="350"/>
        <end position="406"/>
    </location>
</feature>
<accession>A0ABW5J7B3</accession>
<dbReference type="Proteomes" id="UP001597510">
    <property type="component" value="Unassembled WGS sequence"/>
</dbReference>
<evidence type="ECO:0000313" key="4">
    <source>
        <dbReference type="EMBL" id="MFD2521947.1"/>
    </source>
</evidence>
<evidence type="ECO:0000256" key="1">
    <source>
        <dbReference type="ARBA" id="ARBA00022801"/>
    </source>
</evidence>
<dbReference type="InterPro" id="IPR011059">
    <property type="entry name" value="Metal-dep_hydrolase_composite"/>
</dbReference>
<dbReference type="InterPro" id="IPR032466">
    <property type="entry name" value="Metal_Hydrolase"/>
</dbReference>
<protein>
    <submittedName>
        <fullName evidence="4">Amidohydrolase family protein</fullName>
    </submittedName>
</protein>
<feature type="chain" id="PRO_5047541889" evidence="2">
    <location>
        <begin position="20"/>
        <end position="434"/>
    </location>
</feature>
<dbReference type="SUPFAM" id="SSF51338">
    <property type="entry name" value="Composite domain of metallo-dependent hydrolases"/>
    <property type="match status" value="1"/>
</dbReference>
<comment type="caution">
    <text evidence="4">The sequence shown here is derived from an EMBL/GenBank/DDBJ whole genome shotgun (WGS) entry which is preliminary data.</text>
</comment>
<dbReference type="Pfam" id="PF01979">
    <property type="entry name" value="Amidohydro_1"/>
    <property type="match status" value="1"/>
</dbReference>
<keyword evidence="5" id="KW-1185">Reference proteome</keyword>
<feature type="signal peptide" evidence="2">
    <location>
        <begin position="1"/>
        <end position="19"/>
    </location>
</feature>
<gene>
    <name evidence="4" type="ORF">ACFSR2_13695</name>
</gene>
<keyword evidence="1" id="KW-0378">Hydrolase</keyword>
<dbReference type="EMBL" id="JBHULC010000011">
    <property type="protein sequence ID" value="MFD2521947.1"/>
    <property type="molecule type" value="Genomic_DNA"/>
</dbReference>
<organism evidence="4 5">
    <name type="scientific">Emticicia soli</name>
    <dbReference type="NCBI Taxonomy" id="2027878"/>
    <lineage>
        <taxon>Bacteria</taxon>
        <taxon>Pseudomonadati</taxon>
        <taxon>Bacteroidota</taxon>
        <taxon>Cytophagia</taxon>
        <taxon>Cytophagales</taxon>
        <taxon>Leadbetterellaceae</taxon>
        <taxon>Emticicia</taxon>
    </lineage>
</organism>
<dbReference type="SUPFAM" id="SSF51556">
    <property type="entry name" value="Metallo-dependent hydrolases"/>
    <property type="match status" value="1"/>
</dbReference>
<dbReference type="InterPro" id="IPR006680">
    <property type="entry name" value="Amidohydro-rel"/>
</dbReference>
<evidence type="ECO:0000259" key="3">
    <source>
        <dbReference type="Pfam" id="PF01979"/>
    </source>
</evidence>
<dbReference type="Gene3D" id="3.20.20.140">
    <property type="entry name" value="Metal-dependent hydrolases"/>
    <property type="match status" value="1"/>
</dbReference>
<evidence type="ECO:0000313" key="5">
    <source>
        <dbReference type="Proteomes" id="UP001597510"/>
    </source>
</evidence>
<name>A0ABW5J7B3_9BACT</name>
<dbReference type="RefSeq" id="WP_340236222.1">
    <property type="nucleotide sequence ID" value="NZ_JBBEWC010000005.1"/>
</dbReference>
<evidence type="ECO:0000256" key="2">
    <source>
        <dbReference type="SAM" id="SignalP"/>
    </source>
</evidence>
<dbReference type="PANTHER" id="PTHR43794">
    <property type="entry name" value="AMINOHYDROLASE SSNA-RELATED"/>
    <property type="match status" value="1"/>
</dbReference>